<evidence type="ECO:0000256" key="4">
    <source>
        <dbReference type="ARBA" id="ARBA00022679"/>
    </source>
</evidence>
<comment type="similarity">
    <text evidence="2">Belongs to the protein prenyltransferase subunit beta family.</text>
</comment>
<evidence type="ECO:0000256" key="6">
    <source>
        <dbReference type="ARBA" id="ARBA00022737"/>
    </source>
</evidence>
<dbReference type="PANTHER" id="PTHR11774">
    <property type="entry name" value="GERANYLGERANYL TRANSFERASE TYPE BETA SUBUNIT"/>
    <property type="match status" value="1"/>
</dbReference>
<evidence type="ECO:0000313" key="10">
    <source>
        <dbReference type="Proteomes" id="UP000694557"/>
    </source>
</evidence>
<dbReference type="GO" id="GO:0005953">
    <property type="term" value="C:CAAX-protein geranylgeranyltransferase complex"/>
    <property type="evidence" value="ECO:0007669"/>
    <property type="project" value="TreeGrafter"/>
</dbReference>
<evidence type="ECO:0000256" key="1">
    <source>
        <dbReference type="ARBA" id="ARBA00001947"/>
    </source>
</evidence>
<reference evidence="9" key="1">
    <citation type="submission" date="2025-08" db="UniProtKB">
        <authorList>
            <consortium name="Ensembl"/>
        </authorList>
    </citation>
    <scope>IDENTIFICATION</scope>
</reference>
<dbReference type="GO" id="GO:0004662">
    <property type="term" value="F:CAAX-protein geranylgeranyltransferase activity"/>
    <property type="evidence" value="ECO:0007669"/>
    <property type="project" value="TreeGrafter"/>
</dbReference>
<gene>
    <name evidence="9" type="primary">PGGT1B</name>
</gene>
<dbReference type="Gene3D" id="1.50.10.20">
    <property type="match status" value="1"/>
</dbReference>
<evidence type="ECO:0000256" key="5">
    <source>
        <dbReference type="ARBA" id="ARBA00022723"/>
    </source>
</evidence>
<evidence type="ECO:0000256" key="7">
    <source>
        <dbReference type="ARBA" id="ARBA00022833"/>
    </source>
</evidence>
<keyword evidence="6" id="KW-0677">Repeat</keyword>
<dbReference type="SUPFAM" id="SSF48239">
    <property type="entry name" value="Terpenoid cyclases/Protein prenyltransferases"/>
    <property type="match status" value="1"/>
</dbReference>
<protein>
    <submittedName>
        <fullName evidence="9">Protein geranylgeranyltransferase type I, beta subunit</fullName>
    </submittedName>
</protein>
<keyword evidence="7" id="KW-0862">Zinc</keyword>
<dbReference type="Proteomes" id="UP000694557">
    <property type="component" value="Unassembled WGS sequence"/>
</dbReference>
<dbReference type="InterPro" id="IPR001330">
    <property type="entry name" value="Prenyltrans"/>
</dbReference>
<dbReference type="AlphaFoldDB" id="A0A8C7JDD6"/>
<sequence>MAVAIMYISHTSLESNLGCCGFHVILQSYSECIGLPPQDPGESHLYDSGHVACLMGLKALQLEDGSFYAITGRENDLRFVYCAACICYMLDDWSDMDIKKAIDYIKRSMSYDNGIGQEAGLESHDEYGGSTYCAFAALCLMGKLEEMFSESELNRIRRWCMRQQNGFHGRPNKPVDTCYSFWLLDVFRHPGKVTLALYRYPLHAYFGICGLSLIGEANLQQVHTALNVSERAFEYLQHLHQTWRDA</sequence>
<keyword evidence="10" id="KW-1185">Reference proteome</keyword>
<proteinExistence type="inferred from homology"/>
<keyword evidence="3" id="KW-0637">Prenyltransferase</keyword>
<dbReference type="Pfam" id="PF00432">
    <property type="entry name" value="Prenyltrans"/>
    <property type="match status" value="2"/>
</dbReference>
<dbReference type="InterPro" id="IPR008930">
    <property type="entry name" value="Terpenoid_cyclase/PrenylTrfase"/>
</dbReference>
<dbReference type="GO" id="GO:0046872">
    <property type="term" value="F:metal ion binding"/>
    <property type="evidence" value="ECO:0007669"/>
    <property type="project" value="UniProtKB-KW"/>
</dbReference>
<organism evidence="9 10">
    <name type="scientific">Oncorhynchus kisutch</name>
    <name type="common">Coho salmon</name>
    <name type="synonym">Salmo kisutch</name>
    <dbReference type="NCBI Taxonomy" id="8019"/>
    <lineage>
        <taxon>Eukaryota</taxon>
        <taxon>Metazoa</taxon>
        <taxon>Chordata</taxon>
        <taxon>Craniata</taxon>
        <taxon>Vertebrata</taxon>
        <taxon>Euteleostomi</taxon>
        <taxon>Actinopterygii</taxon>
        <taxon>Neopterygii</taxon>
        <taxon>Teleostei</taxon>
        <taxon>Protacanthopterygii</taxon>
        <taxon>Salmoniformes</taxon>
        <taxon>Salmonidae</taxon>
        <taxon>Salmoninae</taxon>
        <taxon>Oncorhynchus</taxon>
    </lineage>
</organism>
<evidence type="ECO:0000313" key="9">
    <source>
        <dbReference type="Ensembl" id="ENSOKIP00005081452.1"/>
    </source>
</evidence>
<reference evidence="9" key="2">
    <citation type="submission" date="2025-09" db="UniProtKB">
        <authorList>
            <consortium name="Ensembl"/>
        </authorList>
    </citation>
    <scope>IDENTIFICATION</scope>
</reference>
<dbReference type="GeneTree" id="ENSGT00950000183128"/>
<evidence type="ECO:0000259" key="8">
    <source>
        <dbReference type="Pfam" id="PF00432"/>
    </source>
</evidence>
<dbReference type="InterPro" id="IPR045089">
    <property type="entry name" value="PGGT1B-like"/>
</dbReference>
<comment type="cofactor">
    <cofactor evidence="1">
        <name>Zn(2+)</name>
        <dbReference type="ChEBI" id="CHEBI:29105"/>
    </cofactor>
</comment>
<evidence type="ECO:0000256" key="2">
    <source>
        <dbReference type="ARBA" id="ARBA00010497"/>
    </source>
</evidence>
<dbReference type="PANTHER" id="PTHR11774:SF4">
    <property type="entry name" value="GERANYLGERANYL TRANSFERASE TYPE-1 SUBUNIT BETA"/>
    <property type="match status" value="1"/>
</dbReference>
<feature type="domain" description="Prenyltransferase alpha-alpha toroid" evidence="8">
    <location>
        <begin position="52"/>
        <end position="188"/>
    </location>
</feature>
<feature type="domain" description="Prenyltransferase alpha-alpha toroid" evidence="8">
    <location>
        <begin position="201"/>
        <end position="228"/>
    </location>
</feature>
<keyword evidence="4" id="KW-0808">Transferase</keyword>
<evidence type="ECO:0000256" key="3">
    <source>
        <dbReference type="ARBA" id="ARBA00022602"/>
    </source>
</evidence>
<dbReference type="Ensembl" id="ENSOKIT00005086882.1">
    <property type="protein sequence ID" value="ENSOKIP00005081452.1"/>
    <property type="gene ID" value="ENSOKIG00005035195.1"/>
</dbReference>
<accession>A0A8C7JDD6</accession>
<name>A0A8C7JDD6_ONCKI</name>
<keyword evidence="5" id="KW-0479">Metal-binding</keyword>